<dbReference type="EMBL" id="JAGEMK010000006">
    <property type="protein sequence ID" value="MBO1752532.1"/>
    <property type="molecule type" value="Genomic_DNA"/>
</dbReference>
<proteinExistence type="predicted"/>
<gene>
    <name evidence="1" type="ORF">J4G33_12035</name>
</gene>
<sequence>MQVAIAAYERHEDAQYVAAWNEQEPLLVEAVERVSMPESYRPILCPTELDESLRRCWRTSAPPEEVRPDLLTALAAADLTRFTLECDRSSSGVVIGCGTHAYLAEYDPDSPVERNVGAMISWDVPPLQGSPGSGSIVLVGASLERL</sequence>
<name>A0A939LPX9_9CELL</name>
<dbReference type="RefSeq" id="WP_208056215.1">
    <property type="nucleotide sequence ID" value="NZ_JAGEMK010000006.1"/>
</dbReference>
<protein>
    <submittedName>
        <fullName evidence="1">Uncharacterized protein</fullName>
    </submittedName>
</protein>
<accession>A0A939LPX9</accession>
<comment type="caution">
    <text evidence="1">The sequence shown here is derived from an EMBL/GenBank/DDBJ whole genome shotgun (WGS) entry which is preliminary data.</text>
</comment>
<dbReference type="Proteomes" id="UP000664209">
    <property type="component" value="Unassembled WGS sequence"/>
</dbReference>
<dbReference type="AlphaFoldDB" id="A0A939LPX9"/>
<reference evidence="1" key="1">
    <citation type="submission" date="2021-03" db="EMBL/GenBank/DDBJ databases">
        <title>Actinotalea soli sp. nov., isolated from soil.</title>
        <authorList>
            <person name="Ping W."/>
            <person name="Zhang J."/>
        </authorList>
    </citation>
    <scope>NUCLEOTIDE SEQUENCE</scope>
    <source>
        <strain evidence="1">BY-33</strain>
    </source>
</reference>
<evidence type="ECO:0000313" key="1">
    <source>
        <dbReference type="EMBL" id="MBO1752532.1"/>
    </source>
</evidence>
<keyword evidence="2" id="KW-1185">Reference proteome</keyword>
<evidence type="ECO:0000313" key="2">
    <source>
        <dbReference type="Proteomes" id="UP000664209"/>
    </source>
</evidence>
<organism evidence="1 2">
    <name type="scientific">Actinotalea soli</name>
    <dbReference type="NCBI Taxonomy" id="2819234"/>
    <lineage>
        <taxon>Bacteria</taxon>
        <taxon>Bacillati</taxon>
        <taxon>Actinomycetota</taxon>
        <taxon>Actinomycetes</taxon>
        <taxon>Micrococcales</taxon>
        <taxon>Cellulomonadaceae</taxon>
        <taxon>Actinotalea</taxon>
    </lineage>
</organism>